<gene>
    <name evidence="10" type="primary">LOC107424752</name>
</gene>
<dbReference type="InterPro" id="IPR017441">
    <property type="entry name" value="Protein_kinase_ATP_BS"/>
</dbReference>
<reference evidence="10" key="1">
    <citation type="submission" date="2025-08" db="UniProtKB">
        <authorList>
            <consortium name="RefSeq"/>
        </authorList>
    </citation>
    <scope>IDENTIFICATION</scope>
    <source>
        <tissue evidence="10">Seedling</tissue>
    </source>
</reference>
<feature type="domain" description="Protein kinase" evidence="8">
    <location>
        <begin position="355"/>
        <end position="632"/>
    </location>
</feature>
<keyword evidence="7" id="KW-0472">Membrane</keyword>
<feature type="region of interest" description="Disordered" evidence="6">
    <location>
        <begin position="687"/>
        <end position="724"/>
    </location>
</feature>
<feature type="transmembrane region" description="Helical" evidence="7">
    <location>
        <begin position="290"/>
        <end position="314"/>
    </location>
</feature>
<dbReference type="InterPro" id="IPR008271">
    <property type="entry name" value="Ser/Thr_kinase_AS"/>
</dbReference>
<feature type="compositionally biased region" description="Polar residues" evidence="6">
    <location>
        <begin position="708"/>
        <end position="724"/>
    </location>
</feature>
<keyword evidence="3" id="KW-0418">Kinase</keyword>
<dbReference type="PROSITE" id="PS00108">
    <property type="entry name" value="PROTEIN_KINASE_ST"/>
    <property type="match status" value="1"/>
</dbReference>
<keyword evidence="4 5" id="KW-0067">ATP-binding</keyword>
<evidence type="ECO:0000256" key="7">
    <source>
        <dbReference type="SAM" id="Phobius"/>
    </source>
</evidence>
<dbReference type="PROSITE" id="PS50011">
    <property type="entry name" value="PROTEIN_KINASE_DOM"/>
    <property type="match status" value="1"/>
</dbReference>
<evidence type="ECO:0000256" key="5">
    <source>
        <dbReference type="PROSITE-ProRule" id="PRU10141"/>
    </source>
</evidence>
<keyword evidence="1" id="KW-0808">Transferase</keyword>
<dbReference type="Gene3D" id="2.10.25.10">
    <property type="entry name" value="Laminin"/>
    <property type="match status" value="1"/>
</dbReference>
<dbReference type="Proteomes" id="UP001652623">
    <property type="component" value="Chromosome 7"/>
</dbReference>
<organism evidence="9 10">
    <name type="scientific">Ziziphus jujuba</name>
    <name type="common">Chinese jujube</name>
    <name type="synonym">Ziziphus sativa</name>
    <dbReference type="NCBI Taxonomy" id="326968"/>
    <lineage>
        <taxon>Eukaryota</taxon>
        <taxon>Viridiplantae</taxon>
        <taxon>Streptophyta</taxon>
        <taxon>Embryophyta</taxon>
        <taxon>Tracheophyta</taxon>
        <taxon>Spermatophyta</taxon>
        <taxon>Magnoliopsida</taxon>
        <taxon>eudicotyledons</taxon>
        <taxon>Gunneridae</taxon>
        <taxon>Pentapetalae</taxon>
        <taxon>rosids</taxon>
        <taxon>fabids</taxon>
        <taxon>Rosales</taxon>
        <taxon>Rhamnaceae</taxon>
        <taxon>Paliureae</taxon>
        <taxon>Ziziphus</taxon>
    </lineage>
</organism>
<dbReference type="InterPro" id="IPR000719">
    <property type="entry name" value="Prot_kinase_dom"/>
</dbReference>
<evidence type="ECO:0000256" key="4">
    <source>
        <dbReference type="ARBA" id="ARBA00022840"/>
    </source>
</evidence>
<keyword evidence="7" id="KW-1133">Transmembrane helix</keyword>
<dbReference type="Gene3D" id="3.30.200.20">
    <property type="entry name" value="Phosphorylase Kinase, domain 1"/>
    <property type="match status" value="1"/>
</dbReference>
<keyword evidence="2 5" id="KW-0547">Nucleotide-binding</keyword>
<keyword evidence="9" id="KW-1185">Reference proteome</keyword>
<sequence length="724" mass="79759">MHNKPNRRNSITYSFQRMILQQTALALIILVFMASSTSTATTEAKYSNNCTQFCGKSAKRVLYPFGFGGGCEIPLNCSKNGDVRIGEFQVQNITSRSIFINLPADCNRPSHSIFKLFNQKNYGISVQNGLLLQKCGSNSSLGGCVVTSFVEQRFGLKGCGNSSQNDTRCFTPNEPNGDDKFEILSDKDSKVLHNSNCSVLFSSVNFNSTTSSVSLQFEKLELRWWLSYHDCDPNASTENVSLHGGQSGFRCLCNDGFQGDGYRAGSGCHRVSECTPPKFLSGRCGRKKEIGIIVAVVIAGASLAVVLFLCCYFVRRRFTCLKNRMSAKRLLCDAAGSSSVPLYPYKEIEKATNSFCEKQRLGTGAFGTVYAGKLHNDNLVAIKKIKYRDNNSIDQVMNEIKLLSSVSHPNLVRLLGCCIEEGEQILVYEYMPNGTLSQHLQRKRSKGLPWTIRLNIAAETANAIAYLHSAVHPPIYHRDIKSSNILLDFSFRSKVADFGLSRIGMTESSHISTAPQGTPGYVDPQYHQNFHLSDKSDVYSFGVVLVEIITALKVVDFNRPPSEVNLAALAIDRIGKGCVDEIIDPFLDPHRDAWTLYSVNKVAELAFRCLAFHSDTRPTMMEVADELQHIRQSGWATMEENICFASSVVSSCSLASNGSDRSLGDGTATKNDVVGKSQKLVVPQRLGNLESMDDNDSSPVSVHDPWLSEQSSPSANSLLGNIVR</sequence>
<dbReference type="InterPro" id="IPR011009">
    <property type="entry name" value="Kinase-like_dom_sf"/>
</dbReference>
<feature type="binding site" evidence="5">
    <location>
        <position position="384"/>
    </location>
    <ligand>
        <name>ATP</name>
        <dbReference type="ChEBI" id="CHEBI:30616"/>
    </ligand>
</feature>
<dbReference type="GeneID" id="107424752"/>
<dbReference type="PROSITE" id="PS00107">
    <property type="entry name" value="PROTEIN_KINASE_ATP"/>
    <property type="match status" value="1"/>
</dbReference>
<name>A0ABM4ADZ7_ZIZJJ</name>
<evidence type="ECO:0000313" key="10">
    <source>
        <dbReference type="RefSeq" id="XP_060674956.1"/>
    </source>
</evidence>
<proteinExistence type="predicted"/>
<keyword evidence="7" id="KW-0812">Transmembrane</keyword>
<evidence type="ECO:0000256" key="1">
    <source>
        <dbReference type="ARBA" id="ARBA00022679"/>
    </source>
</evidence>
<evidence type="ECO:0000256" key="2">
    <source>
        <dbReference type="ARBA" id="ARBA00022741"/>
    </source>
</evidence>
<dbReference type="RefSeq" id="XP_060674956.1">
    <property type="nucleotide sequence ID" value="XM_060818973.1"/>
</dbReference>
<dbReference type="Pfam" id="PF00069">
    <property type="entry name" value="Pkinase"/>
    <property type="match status" value="1"/>
</dbReference>
<dbReference type="PANTHER" id="PTHR46008">
    <property type="entry name" value="LEAF RUST 10 DISEASE-RESISTANCE LOCUS RECEPTOR-LIKE PROTEIN KINASE-LIKE 1.4"/>
    <property type="match status" value="1"/>
</dbReference>
<evidence type="ECO:0000256" key="6">
    <source>
        <dbReference type="SAM" id="MobiDB-lite"/>
    </source>
</evidence>
<dbReference type="CDD" id="cd14066">
    <property type="entry name" value="STKc_IRAK"/>
    <property type="match status" value="1"/>
</dbReference>
<dbReference type="Gene3D" id="1.10.510.10">
    <property type="entry name" value="Transferase(Phosphotransferase) domain 1"/>
    <property type="match status" value="1"/>
</dbReference>
<dbReference type="PANTHER" id="PTHR46008:SF62">
    <property type="entry name" value="PROTEIN KINASE DOMAIN-CONTAINING PROTEIN"/>
    <property type="match status" value="1"/>
</dbReference>
<dbReference type="SUPFAM" id="SSF56112">
    <property type="entry name" value="Protein kinase-like (PK-like)"/>
    <property type="match status" value="1"/>
</dbReference>
<protein>
    <submittedName>
        <fullName evidence="10">Wall-associated receptor kinase-like 14 isoform X1</fullName>
    </submittedName>
</protein>
<evidence type="ECO:0000256" key="3">
    <source>
        <dbReference type="ARBA" id="ARBA00022777"/>
    </source>
</evidence>
<evidence type="ECO:0000313" key="9">
    <source>
        <dbReference type="Proteomes" id="UP001652623"/>
    </source>
</evidence>
<dbReference type="SMART" id="SM00220">
    <property type="entry name" value="S_TKc"/>
    <property type="match status" value="1"/>
</dbReference>
<evidence type="ECO:0000259" key="8">
    <source>
        <dbReference type="PROSITE" id="PS50011"/>
    </source>
</evidence>
<accession>A0ABM4ADZ7</accession>